<dbReference type="EMBL" id="KM190144">
    <property type="protein sequence ID" value="AII27582.1"/>
    <property type="molecule type" value="Genomic_DNA"/>
</dbReference>
<accession>A0A076G7W2</accession>
<name>A0A076G7W2_9CAUD</name>
<dbReference type="GeneID" id="22475380"/>
<organism evidence="2 3">
    <name type="scientific">Escherichia phage Av-05</name>
    <dbReference type="NCBI Taxonomy" id="1527519"/>
    <lineage>
        <taxon>Viruses</taxon>
        <taxon>Duplodnaviria</taxon>
        <taxon>Heunggongvirae</taxon>
        <taxon>Uroviricota</taxon>
        <taxon>Caudoviricetes</taxon>
        <taxon>Vequintavirinae</taxon>
        <taxon>Avunavirus</taxon>
        <taxon>Avunavirus Av05</taxon>
    </lineage>
</organism>
<dbReference type="RefSeq" id="YP_009111113.1">
    <property type="nucleotide sequence ID" value="NC_025830.1"/>
</dbReference>
<protein>
    <submittedName>
        <fullName evidence="2">Uncharacterized protein</fullName>
    </submittedName>
</protein>
<evidence type="ECO:0000313" key="3">
    <source>
        <dbReference type="Proteomes" id="UP000028961"/>
    </source>
</evidence>
<dbReference type="KEGG" id="vg:22475380"/>
<evidence type="ECO:0000313" key="2">
    <source>
        <dbReference type="EMBL" id="AII27582.1"/>
    </source>
</evidence>
<reference evidence="2 3" key="1">
    <citation type="journal article" date="2015" name="Genome Announc.">
        <title>Genomic Analysis of Broad-Host-Range Enterobacteriophage Av-05.</title>
        <authorList>
            <person name="Amarillas L."/>
            <person name="Lopez-Cuevas O."/>
            <person name="Leon-Felix J."/>
            <person name="Castro-Del Campo N."/>
            <person name="Gerba C.P."/>
            <person name="Chaidez C."/>
        </authorList>
    </citation>
    <scope>NUCLEOTIDE SEQUENCE [LARGE SCALE GENOMIC DNA]</scope>
</reference>
<sequence>MTSSLKISKITGKGAKAPATEGNKMDKLTKIEHEVMDLARANKPFDKIYSKENKEILKDLTQGQKDGLRRLYREAYDYFRWWEIEEANAKIEGLENLV</sequence>
<dbReference type="Proteomes" id="UP000028961">
    <property type="component" value="Segment"/>
</dbReference>
<proteinExistence type="predicted"/>
<feature type="region of interest" description="Disordered" evidence="1">
    <location>
        <begin position="1"/>
        <end position="26"/>
    </location>
</feature>
<gene>
    <name evidence="2" type="ORF">Av05_0039</name>
</gene>
<keyword evidence="3" id="KW-1185">Reference proteome</keyword>
<evidence type="ECO:0000256" key="1">
    <source>
        <dbReference type="SAM" id="MobiDB-lite"/>
    </source>
</evidence>